<evidence type="ECO:0000313" key="1">
    <source>
        <dbReference type="EMBL" id="KXS16900.1"/>
    </source>
</evidence>
<dbReference type="EMBL" id="KQ965749">
    <property type="protein sequence ID" value="KXS16900.1"/>
    <property type="molecule type" value="Genomic_DNA"/>
</dbReference>
<accession>A0A139AJC1</accession>
<evidence type="ECO:0000313" key="2">
    <source>
        <dbReference type="Proteomes" id="UP000070544"/>
    </source>
</evidence>
<sequence>MEQCCHQEPEQRPSFSEIKAMLAVKVPELVALSSHPMLDINPELNAAALVDLAREAADTRDLDRASQLFKRAALMGDRRHKSVLRGTTAIALVSLINLLSTPRSGMRGPHQMDMLMRKSGWQTGTWTASASL</sequence>
<protein>
    <submittedName>
        <fullName evidence="1">Uncharacterized protein</fullName>
    </submittedName>
</protein>
<dbReference type="Proteomes" id="UP000070544">
    <property type="component" value="Unassembled WGS sequence"/>
</dbReference>
<organism evidence="1 2">
    <name type="scientific">Gonapodya prolifera (strain JEL478)</name>
    <name type="common">Monoblepharis prolifera</name>
    <dbReference type="NCBI Taxonomy" id="1344416"/>
    <lineage>
        <taxon>Eukaryota</taxon>
        <taxon>Fungi</taxon>
        <taxon>Fungi incertae sedis</taxon>
        <taxon>Chytridiomycota</taxon>
        <taxon>Chytridiomycota incertae sedis</taxon>
        <taxon>Monoblepharidomycetes</taxon>
        <taxon>Monoblepharidales</taxon>
        <taxon>Gonapodyaceae</taxon>
        <taxon>Gonapodya</taxon>
    </lineage>
</organism>
<dbReference type="AlphaFoldDB" id="A0A139AJC1"/>
<proteinExistence type="predicted"/>
<gene>
    <name evidence="1" type="ORF">M427DRAFT_267445</name>
</gene>
<name>A0A139AJC1_GONPJ</name>
<keyword evidence="2" id="KW-1185">Reference proteome</keyword>
<reference evidence="1 2" key="1">
    <citation type="journal article" date="2015" name="Genome Biol. Evol.">
        <title>Phylogenomic analyses indicate that early fungi evolved digesting cell walls of algal ancestors of land plants.</title>
        <authorList>
            <person name="Chang Y."/>
            <person name="Wang S."/>
            <person name="Sekimoto S."/>
            <person name="Aerts A.L."/>
            <person name="Choi C."/>
            <person name="Clum A."/>
            <person name="LaButti K.M."/>
            <person name="Lindquist E.A."/>
            <person name="Yee Ngan C."/>
            <person name="Ohm R.A."/>
            <person name="Salamov A.A."/>
            <person name="Grigoriev I.V."/>
            <person name="Spatafora J.W."/>
            <person name="Berbee M.L."/>
        </authorList>
    </citation>
    <scope>NUCLEOTIDE SEQUENCE [LARGE SCALE GENOMIC DNA]</scope>
    <source>
        <strain evidence="1 2">JEL478</strain>
    </source>
</reference>